<evidence type="ECO:0000313" key="2">
    <source>
        <dbReference type="Proteomes" id="UP000821865"/>
    </source>
</evidence>
<sequence>MPRPTLATAAWTVAGVSPNDQRDLILRTRPEENRAVIITPSSHVADALLKIQELSISQRTYPLSAYLATPDDSCKGVVPGLEPGTPSHMLVEEMQASGIQILQARMTGPSNIALVTSDPTYATLRPISWGRAPLLRTPSPPAGLQNVPQIGTPSRPLLHTRRHHLRAVQHRKSRPITPTLSPVQIMWRGPSYN</sequence>
<dbReference type="Proteomes" id="UP000821865">
    <property type="component" value="Chromosome 9"/>
</dbReference>
<proteinExistence type="predicted"/>
<keyword evidence="2" id="KW-1185">Reference proteome</keyword>
<name>A0ACB8C2M7_DERSI</name>
<evidence type="ECO:0000313" key="1">
    <source>
        <dbReference type="EMBL" id="KAH7933084.1"/>
    </source>
</evidence>
<reference evidence="1" key="1">
    <citation type="submission" date="2020-05" db="EMBL/GenBank/DDBJ databases">
        <title>Large-scale comparative analyses of tick genomes elucidate their genetic diversity and vector capacities.</title>
        <authorList>
            <person name="Jia N."/>
            <person name="Wang J."/>
            <person name="Shi W."/>
            <person name="Du L."/>
            <person name="Sun Y."/>
            <person name="Zhan W."/>
            <person name="Jiang J."/>
            <person name="Wang Q."/>
            <person name="Zhang B."/>
            <person name="Ji P."/>
            <person name="Sakyi L.B."/>
            <person name="Cui X."/>
            <person name="Yuan T."/>
            <person name="Jiang B."/>
            <person name="Yang W."/>
            <person name="Lam T.T.-Y."/>
            <person name="Chang Q."/>
            <person name="Ding S."/>
            <person name="Wang X."/>
            <person name="Zhu J."/>
            <person name="Ruan X."/>
            <person name="Zhao L."/>
            <person name="Wei J."/>
            <person name="Que T."/>
            <person name="Du C."/>
            <person name="Cheng J."/>
            <person name="Dai P."/>
            <person name="Han X."/>
            <person name="Huang E."/>
            <person name="Gao Y."/>
            <person name="Liu J."/>
            <person name="Shao H."/>
            <person name="Ye R."/>
            <person name="Li L."/>
            <person name="Wei W."/>
            <person name="Wang X."/>
            <person name="Wang C."/>
            <person name="Yang T."/>
            <person name="Huo Q."/>
            <person name="Li W."/>
            <person name="Guo W."/>
            <person name="Chen H."/>
            <person name="Zhou L."/>
            <person name="Ni X."/>
            <person name="Tian J."/>
            <person name="Zhou Y."/>
            <person name="Sheng Y."/>
            <person name="Liu T."/>
            <person name="Pan Y."/>
            <person name="Xia L."/>
            <person name="Li J."/>
            <person name="Zhao F."/>
            <person name="Cao W."/>
        </authorList>
    </citation>
    <scope>NUCLEOTIDE SEQUENCE</scope>
    <source>
        <strain evidence="1">Dsil-2018</strain>
    </source>
</reference>
<protein>
    <submittedName>
        <fullName evidence="1">Uncharacterized protein</fullName>
    </submittedName>
</protein>
<comment type="caution">
    <text evidence="1">The sequence shown here is derived from an EMBL/GenBank/DDBJ whole genome shotgun (WGS) entry which is preliminary data.</text>
</comment>
<organism evidence="1 2">
    <name type="scientific">Dermacentor silvarum</name>
    <name type="common">Tick</name>
    <dbReference type="NCBI Taxonomy" id="543639"/>
    <lineage>
        <taxon>Eukaryota</taxon>
        <taxon>Metazoa</taxon>
        <taxon>Ecdysozoa</taxon>
        <taxon>Arthropoda</taxon>
        <taxon>Chelicerata</taxon>
        <taxon>Arachnida</taxon>
        <taxon>Acari</taxon>
        <taxon>Parasitiformes</taxon>
        <taxon>Ixodida</taxon>
        <taxon>Ixodoidea</taxon>
        <taxon>Ixodidae</taxon>
        <taxon>Rhipicephalinae</taxon>
        <taxon>Dermacentor</taxon>
    </lineage>
</organism>
<accession>A0ACB8C2M7</accession>
<dbReference type="EMBL" id="CM023478">
    <property type="protein sequence ID" value="KAH7933084.1"/>
    <property type="molecule type" value="Genomic_DNA"/>
</dbReference>
<gene>
    <name evidence="1" type="ORF">HPB49_007946</name>
</gene>